<evidence type="ECO:0000256" key="1">
    <source>
        <dbReference type="SAM" id="MobiDB-lite"/>
    </source>
</evidence>
<dbReference type="RefSeq" id="WP_139446864.1">
    <property type="nucleotide sequence ID" value="NZ_SMDR01000001.1"/>
</dbReference>
<dbReference type="Proteomes" id="UP000305760">
    <property type="component" value="Unassembled WGS sequence"/>
</dbReference>
<dbReference type="EMBL" id="SMDR01000001">
    <property type="protein sequence ID" value="TNJ35429.1"/>
    <property type="molecule type" value="Genomic_DNA"/>
</dbReference>
<feature type="region of interest" description="Disordered" evidence="1">
    <location>
        <begin position="30"/>
        <end position="198"/>
    </location>
</feature>
<evidence type="ECO:0000313" key="3">
    <source>
        <dbReference type="Proteomes" id="UP000305760"/>
    </source>
</evidence>
<feature type="region of interest" description="Disordered" evidence="1">
    <location>
        <begin position="215"/>
        <end position="245"/>
    </location>
</feature>
<protein>
    <submittedName>
        <fullName evidence="2">Uncharacterized protein</fullName>
    </submittedName>
</protein>
<dbReference type="OrthoDB" id="7033805at2"/>
<comment type="caution">
    <text evidence="2">The sequence shown here is derived from an EMBL/GenBank/DDBJ whole genome shotgun (WGS) entry which is preliminary data.</text>
</comment>
<keyword evidence="3" id="KW-1185">Reference proteome</keyword>
<name>A0A5C4RX03_9GAMM</name>
<organism evidence="2 3">
    <name type="scientific">Arenimonas terrae</name>
    <dbReference type="NCBI Taxonomy" id="2546226"/>
    <lineage>
        <taxon>Bacteria</taxon>
        <taxon>Pseudomonadati</taxon>
        <taxon>Pseudomonadota</taxon>
        <taxon>Gammaproteobacteria</taxon>
        <taxon>Lysobacterales</taxon>
        <taxon>Lysobacteraceae</taxon>
        <taxon>Arenimonas</taxon>
    </lineage>
</organism>
<dbReference type="AlphaFoldDB" id="A0A5C4RX03"/>
<evidence type="ECO:0000313" key="2">
    <source>
        <dbReference type="EMBL" id="TNJ35429.1"/>
    </source>
</evidence>
<reference evidence="2 3" key="1">
    <citation type="submission" date="2019-03" db="EMBL/GenBank/DDBJ databases">
        <title>Arenimonas daejeonensis sp. nov., isolated from compost.</title>
        <authorList>
            <person name="Jeon C.O."/>
        </authorList>
    </citation>
    <scope>NUCLEOTIDE SEQUENCE [LARGE SCALE GENOMIC DNA]</scope>
    <source>
        <strain evidence="2 3">R29</strain>
    </source>
</reference>
<accession>A0A5C4RX03</accession>
<feature type="compositionally biased region" description="Basic and acidic residues" evidence="1">
    <location>
        <begin position="78"/>
        <end position="90"/>
    </location>
</feature>
<sequence>MAGFFRQLAEQALRPVTHLRSATATRFTGTLRDGADSDDPLLRAMEGRHSGTGPRLDEPSAGLDGRPPETSRPSTRRRAQDDLSDARIHASIEVSMPDQALARPGRGGGPPTSAWMTAASPSAMADASGPSRPPLQDRVMVAAPAASRPSVVGTTSAPVGPGNKKPPVYPGPLSPSPTRNTEAPHRSSGVGREPHAGAAPEVHIHIGRIELTAAAPAAAERRPAPVGHKPLSLETYLRHRRRTPP</sequence>
<proteinExistence type="predicted"/>
<gene>
    <name evidence="2" type="ORF">E1B00_06645</name>
</gene>
<feature type="compositionally biased region" description="Low complexity" evidence="1">
    <location>
        <begin position="138"/>
        <end position="152"/>
    </location>
</feature>